<comment type="similarity">
    <text evidence="3">Belongs to the PIGS family.</text>
</comment>
<evidence type="ECO:0000256" key="9">
    <source>
        <dbReference type="ARBA" id="ARBA00023180"/>
    </source>
</evidence>
<keyword evidence="9" id="KW-0325">Glycoprotein</keyword>
<keyword evidence="4" id="KW-0337">GPI-anchor biosynthesis</keyword>
<dbReference type="GO" id="GO:0042765">
    <property type="term" value="C:GPI-anchor transamidase complex"/>
    <property type="evidence" value="ECO:0007669"/>
    <property type="project" value="InterPro"/>
</dbReference>
<dbReference type="Pfam" id="PF10510">
    <property type="entry name" value="PIG-S"/>
    <property type="match status" value="1"/>
</dbReference>
<evidence type="ECO:0000256" key="3">
    <source>
        <dbReference type="ARBA" id="ARBA00005316"/>
    </source>
</evidence>
<dbReference type="InterPro" id="IPR019540">
    <property type="entry name" value="PtdIno-glycan_biosynth_class_S"/>
</dbReference>
<keyword evidence="7 11" id="KW-1133">Transmembrane helix</keyword>
<keyword evidence="13" id="KW-1185">Reference proteome</keyword>
<dbReference type="PANTHER" id="PTHR21072:SF13">
    <property type="entry name" value="GPI TRANSAMIDASE COMPONENT PIG-S"/>
    <property type="match status" value="1"/>
</dbReference>
<comment type="subcellular location">
    <subcellularLocation>
        <location evidence="1">Endoplasmic reticulum membrane</location>
        <topology evidence="1">Multi-pass membrane protein</topology>
    </subcellularLocation>
</comment>
<evidence type="ECO:0000256" key="8">
    <source>
        <dbReference type="ARBA" id="ARBA00023136"/>
    </source>
</evidence>
<reference evidence="12 13" key="1">
    <citation type="submission" date="2024-05" db="EMBL/GenBank/DDBJ databases">
        <authorList>
            <person name="Wallberg A."/>
        </authorList>
    </citation>
    <scope>NUCLEOTIDE SEQUENCE [LARGE SCALE GENOMIC DNA]</scope>
</reference>
<organism evidence="12 13">
    <name type="scientific">Meganyctiphanes norvegica</name>
    <name type="common">Northern krill</name>
    <name type="synonym">Thysanopoda norvegica</name>
    <dbReference type="NCBI Taxonomy" id="48144"/>
    <lineage>
        <taxon>Eukaryota</taxon>
        <taxon>Metazoa</taxon>
        <taxon>Ecdysozoa</taxon>
        <taxon>Arthropoda</taxon>
        <taxon>Crustacea</taxon>
        <taxon>Multicrustacea</taxon>
        <taxon>Malacostraca</taxon>
        <taxon>Eumalacostraca</taxon>
        <taxon>Eucarida</taxon>
        <taxon>Euphausiacea</taxon>
        <taxon>Euphausiidae</taxon>
        <taxon>Meganyctiphanes</taxon>
    </lineage>
</organism>
<comment type="caution">
    <text evidence="12">The sequence shown here is derived from an EMBL/GenBank/DDBJ whole genome shotgun (WGS) entry which is preliminary data.</text>
</comment>
<keyword evidence="5 11" id="KW-0812">Transmembrane</keyword>
<dbReference type="EMBL" id="CAXKWB010139430">
    <property type="protein sequence ID" value="CAL4245578.1"/>
    <property type="molecule type" value="Genomic_DNA"/>
</dbReference>
<feature type="compositionally biased region" description="Basic and acidic residues" evidence="10">
    <location>
        <begin position="1"/>
        <end position="45"/>
    </location>
</feature>
<feature type="region of interest" description="Disordered" evidence="10">
    <location>
        <begin position="1"/>
        <end position="56"/>
    </location>
</feature>
<dbReference type="Proteomes" id="UP001497623">
    <property type="component" value="Unassembled WGS sequence"/>
</dbReference>
<evidence type="ECO:0008006" key="14">
    <source>
        <dbReference type="Google" id="ProtNLM"/>
    </source>
</evidence>
<sequence length="583" mass="64746">MQKESKSSSKSKEGLQDDGTQKESKSSSKSKEELQNNGKQKESKSSSKSSSKSRDGLQDGGAWAAAGFAVVLVVVGVPVWWCTTTVYRAPLPYSTIDDFAGQPNYHAVGVKLILKNSLVFSTDLEKNLKNTKGVKFHISARSPLREEHNIISSATSIDDLDEKLTTQFPLATGELALYVLSKTDLLDPDENVVVGKNRIIFINAGVESKLVASVLKSVVLDPLAKKRAEGGRALQELKGTHRKEAMRQIPTEPGYDVTLTLMVPEPHVILPQWDAEKAVSDYLNPLVEQLREVAHLSVRSQVLYMSGLKVAPKWSSIYHHYALPHEQLPLTINDIEAKLGSYVSTRPALHFVIYIPRENQSPLHIHTASDKPLSTNSFLVPRWGGVLIHNCGKPSANASLPQRVALDSHWIMNVVLSHLHKLLPIPSLLDREEGVRELLPDFSSELALWKVDGLARARVTSYLNNIRITLQSLCELVGEISNMVISDEVGAWVWGAVEEWGECGTAAREGRLKEATIYCSRSFAQADAAFFHPSMLALLYFPDNQKYAIYVPLFLPVSIPVILSLRMVFKLFRKEKTVIEKEN</sequence>
<keyword evidence="6" id="KW-0256">Endoplasmic reticulum</keyword>
<evidence type="ECO:0000256" key="6">
    <source>
        <dbReference type="ARBA" id="ARBA00022824"/>
    </source>
</evidence>
<evidence type="ECO:0000313" key="12">
    <source>
        <dbReference type="EMBL" id="CAL4245578.1"/>
    </source>
</evidence>
<dbReference type="GO" id="GO:0006506">
    <property type="term" value="P:GPI anchor biosynthetic process"/>
    <property type="evidence" value="ECO:0007669"/>
    <property type="project" value="UniProtKB-KW"/>
</dbReference>
<evidence type="ECO:0000256" key="4">
    <source>
        <dbReference type="ARBA" id="ARBA00022502"/>
    </source>
</evidence>
<evidence type="ECO:0000256" key="10">
    <source>
        <dbReference type="SAM" id="MobiDB-lite"/>
    </source>
</evidence>
<dbReference type="GO" id="GO:0016255">
    <property type="term" value="P:attachment of GPI anchor to protein"/>
    <property type="evidence" value="ECO:0007669"/>
    <property type="project" value="InterPro"/>
</dbReference>
<accession>A0AAV2SSS4</accession>
<dbReference type="AlphaFoldDB" id="A0AAV2SSS4"/>
<evidence type="ECO:0000256" key="11">
    <source>
        <dbReference type="SAM" id="Phobius"/>
    </source>
</evidence>
<gene>
    <name evidence="12" type="ORF">MNOR_LOCUS41057</name>
</gene>
<dbReference type="PANTHER" id="PTHR21072">
    <property type="entry name" value="GPI TRANSAMIDASE COMPONENT PIG-S"/>
    <property type="match status" value="1"/>
</dbReference>
<evidence type="ECO:0000256" key="1">
    <source>
        <dbReference type="ARBA" id="ARBA00004477"/>
    </source>
</evidence>
<feature type="transmembrane region" description="Helical" evidence="11">
    <location>
        <begin position="61"/>
        <end position="81"/>
    </location>
</feature>
<comment type="pathway">
    <text evidence="2">Glycolipid biosynthesis; glycosylphosphatidylinositol-anchor biosynthesis.</text>
</comment>
<evidence type="ECO:0000313" key="13">
    <source>
        <dbReference type="Proteomes" id="UP001497623"/>
    </source>
</evidence>
<feature type="transmembrane region" description="Helical" evidence="11">
    <location>
        <begin position="547"/>
        <end position="569"/>
    </location>
</feature>
<proteinExistence type="inferred from homology"/>
<evidence type="ECO:0000256" key="7">
    <source>
        <dbReference type="ARBA" id="ARBA00022989"/>
    </source>
</evidence>
<keyword evidence="8 11" id="KW-0472">Membrane</keyword>
<evidence type="ECO:0000256" key="5">
    <source>
        <dbReference type="ARBA" id="ARBA00022692"/>
    </source>
</evidence>
<name>A0AAV2SSS4_MEGNR</name>
<evidence type="ECO:0000256" key="2">
    <source>
        <dbReference type="ARBA" id="ARBA00004687"/>
    </source>
</evidence>
<protein>
    <recommendedName>
        <fullName evidence="14">GPI transamidase component PIG-S</fullName>
    </recommendedName>
</protein>